<dbReference type="EMBL" id="CP021059">
    <property type="protein sequence ID" value="ARQ07851.1"/>
    <property type="molecule type" value="Genomic_DNA"/>
</dbReference>
<gene>
    <name evidence="14 19" type="primary">atpC</name>
    <name evidence="20" type="ORF">ETI04_08455</name>
    <name evidence="19" type="ORF">MCCS_22700</name>
</gene>
<evidence type="ECO:0000313" key="21">
    <source>
        <dbReference type="Proteomes" id="UP000194154"/>
    </source>
</evidence>
<evidence type="ECO:0000256" key="6">
    <source>
        <dbReference type="ARBA" id="ARBA00022475"/>
    </source>
</evidence>
<dbReference type="Pfam" id="PF02823">
    <property type="entry name" value="ATP-synt_DE_N"/>
    <property type="match status" value="1"/>
</dbReference>
<keyword evidence="8 14" id="KW-0406">Ion transport</keyword>
<keyword evidence="5 14" id="KW-0813">Transport</keyword>
<proteinExistence type="inferred from homology"/>
<dbReference type="OrthoDB" id="9804110at2"/>
<evidence type="ECO:0000256" key="8">
    <source>
        <dbReference type="ARBA" id="ARBA00023065"/>
    </source>
</evidence>
<organism evidence="19 21">
    <name type="scientific">Macrococcoides canis</name>
    <dbReference type="NCBI Taxonomy" id="1855823"/>
    <lineage>
        <taxon>Bacteria</taxon>
        <taxon>Bacillati</taxon>
        <taxon>Bacillota</taxon>
        <taxon>Bacilli</taxon>
        <taxon>Bacillales</taxon>
        <taxon>Staphylococcaceae</taxon>
        <taxon>Macrococcoides</taxon>
    </lineage>
</organism>
<reference evidence="20 22" key="3">
    <citation type="submission" date="2019-01" db="EMBL/GenBank/DDBJ databases">
        <title>Draft genome sequences of Macrococcus caseolyticus, Macrococcus canis, Macrococcus bohemicus and Macrococcus goetzii.</title>
        <authorList>
            <person name="Mazhar S."/>
            <person name="Altermann E."/>
            <person name="Hill C."/>
            <person name="Mcauliffe O."/>
        </authorList>
    </citation>
    <scope>NUCLEOTIDE SEQUENCE [LARGE SCALE GENOMIC DNA]</scope>
    <source>
        <strain evidence="20 22">DPC7162</strain>
    </source>
</reference>
<dbReference type="PANTHER" id="PTHR13822:SF10">
    <property type="entry name" value="ATP SYNTHASE EPSILON CHAIN, CHLOROPLASTIC"/>
    <property type="match status" value="1"/>
</dbReference>
<evidence type="ECO:0000256" key="5">
    <source>
        <dbReference type="ARBA" id="ARBA00022448"/>
    </source>
</evidence>
<feature type="domain" description="ATP synthase F1 complex delta/epsilon subunit N-terminal" evidence="18">
    <location>
        <begin position="5"/>
        <end position="84"/>
    </location>
</feature>
<evidence type="ECO:0000256" key="15">
    <source>
        <dbReference type="RuleBase" id="RU003656"/>
    </source>
</evidence>
<dbReference type="GO" id="GO:0045259">
    <property type="term" value="C:proton-transporting ATP synthase complex"/>
    <property type="evidence" value="ECO:0007669"/>
    <property type="project" value="UniProtKB-KW"/>
</dbReference>
<evidence type="ECO:0000256" key="2">
    <source>
        <dbReference type="ARBA" id="ARBA00004202"/>
    </source>
</evidence>
<dbReference type="Proteomes" id="UP000294865">
    <property type="component" value="Unassembled WGS sequence"/>
</dbReference>
<dbReference type="HAMAP" id="MF_00530">
    <property type="entry name" value="ATP_synth_epsil_bac"/>
    <property type="match status" value="1"/>
</dbReference>
<reference evidence="19 21" key="1">
    <citation type="journal article" date="2017" name="Int. J. Syst. Evol. Microbiol.">
        <title>Macrococcus canis sp. nov., a skin bacterium associated with infections in dogs.</title>
        <authorList>
            <person name="Gobeli Brawand S."/>
            <person name="Cotting K."/>
            <person name="Gomez-Sanz E."/>
            <person name="Collaud A."/>
            <person name="Thomann A."/>
            <person name="Brodard I."/>
            <person name="Rodriguez-Campos S."/>
            <person name="Strauss C."/>
            <person name="Perreten V."/>
        </authorList>
    </citation>
    <scope>NUCLEOTIDE SEQUENCE [LARGE SCALE GENOMIC DNA]</scope>
    <source>
        <strain evidence="19 21">KM45013</strain>
    </source>
</reference>
<evidence type="ECO:0000256" key="10">
    <source>
        <dbReference type="ARBA" id="ARBA00023196"/>
    </source>
</evidence>
<evidence type="ECO:0000256" key="16">
    <source>
        <dbReference type="SAM" id="Coils"/>
    </source>
</evidence>
<name>A0A1W7AE62_9STAP</name>
<dbReference type="NCBIfam" id="NF001846">
    <property type="entry name" value="PRK00571.1-3"/>
    <property type="match status" value="1"/>
</dbReference>
<evidence type="ECO:0000256" key="9">
    <source>
        <dbReference type="ARBA" id="ARBA00023136"/>
    </source>
</evidence>
<evidence type="ECO:0000256" key="3">
    <source>
        <dbReference type="ARBA" id="ARBA00005712"/>
    </source>
</evidence>
<dbReference type="STRING" id="1855823.MCCS_22700"/>
<dbReference type="InterPro" id="IPR001469">
    <property type="entry name" value="ATP_synth_F1_dsu/esu"/>
</dbReference>
<dbReference type="NCBIfam" id="TIGR01216">
    <property type="entry name" value="ATP_synt_epsi"/>
    <property type="match status" value="1"/>
</dbReference>
<feature type="domain" description="ATP synthase epsilon subunit C-terminal" evidence="17">
    <location>
        <begin position="88"/>
        <end position="134"/>
    </location>
</feature>
<dbReference type="SUPFAM" id="SSF51344">
    <property type="entry name" value="Epsilon subunit of F1F0-ATP synthase N-terminal domain"/>
    <property type="match status" value="1"/>
</dbReference>
<dbReference type="RefSeq" id="WP_086043380.1">
    <property type="nucleotide sequence ID" value="NZ_CBCRZA010000010.1"/>
</dbReference>
<keyword evidence="6 14" id="KW-1003">Cell membrane</keyword>
<evidence type="ECO:0000313" key="20">
    <source>
        <dbReference type="EMBL" id="TDM16301.1"/>
    </source>
</evidence>
<dbReference type="GO" id="GO:0005886">
    <property type="term" value="C:plasma membrane"/>
    <property type="evidence" value="ECO:0007669"/>
    <property type="project" value="UniProtKB-SubCell"/>
</dbReference>
<dbReference type="PANTHER" id="PTHR13822">
    <property type="entry name" value="ATP SYNTHASE DELTA/EPSILON CHAIN"/>
    <property type="match status" value="1"/>
</dbReference>
<evidence type="ECO:0000313" key="19">
    <source>
        <dbReference type="EMBL" id="ARQ07851.1"/>
    </source>
</evidence>
<dbReference type="FunFam" id="1.20.5.440:FF:000001">
    <property type="entry name" value="ATP synthase epsilon chain"/>
    <property type="match status" value="1"/>
</dbReference>
<dbReference type="GO" id="GO:0005524">
    <property type="term" value="F:ATP binding"/>
    <property type="evidence" value="ECO:0007669"/>
    <property type="project" value="UniProtKB-UniRule"/>
</dbReference>
<keyword evidence="11 14" id="KW-0066">ATP synthesis</keyword>
<evidence type="ECO:0000256" key="11">
    <source>
        <dbReference type="ARBA" id="ARBA00023310"/>
    </source>
</evidence>
<comment type="similarity">
    <text evidence="3 14 15">Belongs to the ATPase epsilon chain family.</text>
</comment>
<evidence type="ECO:0000256" key="12">
    <source>
        <dbReference type="ARBA" id="ARBA00030215"/>
    </source>
</evidence>
<dbReference type="Gene3D" id="1.20.5.440">
    <property type="entry name" value="ATP synthase delta/epsilon subunit, C-terminal domain"/>
    <property type="match status" value="1"/>
</dbReference>
<evidence type="ECO:0000259" key="18">
    <source>
        <dbReference type="Pfam" id="PF02823"/>
    </source>
</evidence>
<dbReference type="SUPFAM" id="SSF46604">
    <property type="entry name" value="Epsilon subunit of F1F0-ATP synthase C-terminal domain"/>
    <property type="match status" value="1"/>
</dbReference>
<comment type="subunit">
    <text evidence="14 15">F-type ATPases have 2 components, CF(1) - the catalytic core - and CF(0) - the membrane proton channel. CF(1) has five subunits: alpha(3), beta(3), gamma(1), delta(1), epsilon(1). CF(0) has three main subunits: a, b and c.</text>
</comment>
<evidence type="ECO:0000256" key="13">
    <source>
        <dbReference type="ARBA" id="ARBA00031795"/>
    </source>
</evidence>
<keyword evidence="21" id="KW-1185">Reference proteome</keyword>
<dbReference type="InterPro" id="IPR020547">
    <property type="entry name" value="ATP_synth_F1_esu_C"/>
</dbReference>
<evidence type="ECO:0000259" key="17">
    <source>
        <dbReference type="Pfam" id="PF00401"/>
    </source>
</evidence>
<dbReference type="Proteomes" id="UP000194154">
    <property type="component" value="Chromosome"/>
</dbReference>
<dbReference type="GO" id="GO:0046933">
    <property type="term" value="F:proton-transporting ATP synthase activity, rotational mechanism"/>
    <property type="evidence" value="ECO:0007669"/>
    <property type="project" value="UniProtKB-UniRule"/>
</dbReference>
<keyword evidence="10 14" id="KW-0139">CF(1)</keyword>
<dbReference type="Gene3D" id="2.60.15.10">
    <property type="entry name" value="F0F1 ATP synthase delta/epsilon subunit, N-terminal"/>
    <property type="match status" value="1"/>
</dbReference>
<dbReference type="KEGG" id="mcak:MCCS_22700"/>
<evidence type="ECO:0000256" key="1">
    <source>
        <dbReference type="ARBA" id="ARBA00003543"/>
    </source>
</evidence>
<sequence length="136" mass="14994">MNKLAIEIVTPNGSIYSETEAELIVLQTESGEMGVMAGHIPTVAPLKIGAVRVTKSGNDKDYIAVTEGFAEIRPQQVSVLVQAAEQADEIDIERAKESLKRAEARLNEDKAAQVDFHRAERALHRAINRIEVAKFR</sequence>
<reference evidence="19" key="2">
    <citation type="submission" date="2017-04" db="EMBL/GenBank/DDBJ databases">
        <authorList>
            <person name="Afonso C.L."/>
            <person name="Miller P.J."/>
            <person name="Scott M.A."/>
            <person name="Spackman E."/>
            <person name="Goraichik I."/>
            <person name="Dimitrov K.M."/>
            <person name="Suarez D.L."/>
            <person name="Swayne D.E."/>
        </authorList>
    </citation>
    <scope>NUCLEOTIDE SEQUENCE</scope>
    <source>
        <strain evidence="19">KM45013</strain>
    </source>
</reference>
<evidence type="ECO:0000256" key="4">
    <source>
        <dbReference type="ARBA" id="ARBA00014480"/>
    </source>
</evidence>
<dbReference type="InterPro" id="IPR036794">
    <property type="entry name" value="ATP_F1_dsu/esu_C_sf"/>
</dbReference>
<keyword evidence="9 14" id="KW-0472">Membrane</keyword>
<dbReference type="Pfam" id="PF00401">
    <property type="entry name" value="ATP-synt_DE"/>
    <property type="match status" value="1"/>
</dbReference>
<comment type="subcellular location">
    <subcellularLocation>
        <location evidence="2 14">Cell membrane</location>
        <topology evidence="2 14">Peripheral membrane protein</topology>
    </subcellularLocation>
</comment>
<accession>A0A1W7AE62</accession>
<comment type="function">
    <text evidence="1 14">Produces ATP from ADP in the presence of a proton gradient across the membrane.</text>
</comment>
<dbReference type="InterPro" id="IPR036771">
    <property type="entry name" value="ATPsynth_dsu/esu_N"/>
</dbReference>
<dbReference type="EMBL" id="SDQG01000005">
    <property type="protein sequence ID" value="TDM16301.1"/>
    <property type="molecule type" value="Genomic_DNA"/>
</dbReference>
<dbReference type="AlphaFoldDB" id="A0A1W7AE62"/>
<evidence type="ECO:0000313" key="22">
    <source>
        <dbReference type="Proteomes" id="UP000294865"/>
    </source>
</evidence>
<keyword evidence="16" id="KW-0175">Coiled coil</keyword>
<feature type="coiled-coil region" evidence="16">
    <location>
        <begin position="85"/>
        <end position="112"/>
    </location>
</feature>
<dbReference type="FunFam" id="2.60.15.10:FF:000001">
    <property type="entry name" value="ATP synthase epsilon chain"/>
    <property type="match status" value="1"/>
</dbReference>
<dbReference type="GeneID" id="35296351"/>
<protein>
    <recommendedName>
        <fullName evidence="4 14">ATP synthase epsilon chain</fullName>
    </recommendedName>
    <alternativeName>
        <fullName evidence="13 14">ATP synthase F1 sector epsilon subunit</fullName>
    </alternativeName>
    <alternativeName>
        <fullName evidence="12 14">F-ATPase epsilon subunit</fullName>
    </alternativeName>
</protein>
<dbReference type="InterPro" id="IPR020546">
    <property type="entry name" value="ATP_synth_F1_dsu/esu_N"/>
</dbReference>
<evidence type="ECO:0000256" key="7">
    <source>
        <dbReference type="ARBA" id="ARBA00022781"/>
    </source>
</evidence>
<keyword evidence="7 14" id="KW-0375">Hydrogen ion transport</keyword>
<dbReference type="CDD" id="cd12152">
    <property type="entry name" value="F1-ATPase_delta"/>
    <property type="match status" value="1"/>
</dbReference>
<evidence type="ECO:0000256" key="14">
    <source>
        <dbReference type="HAMAP-Rule" id="MF_00530"/>
    </source>
</evidence>